<proteinExistence type="predicted"/>
<reference evidence="2 3" key="1">
    <citation type="submission" date="2024-04" db="EMBL/GenBank/DDBJ databases">
        <title>Tritrichomonas musculus Genome.</title>
        <authorList>
            <person name="Alves-Ferreira E."/>
            <person name="Grigg M."/>
            <person name="Lorenzi H."/>
            <person name="Galac M."/>
        </authorList>
    </citation>
    <scope>NUCLEOTIDE SEQUENCE [LARGE SCALE GENOMIC DNA]</scope>
    <source>
        <strain evidence="2 3">EAF2021</strain>
    </source>
</reference>
<dbReference type="Proteomes" id="UP001470230">
    <property type="component" value="Unassembled WGS sequence"/>
</dbReference>
<comment type="caution">
    <text evidence="2">The sequence shown here is derived from an EMBL/GenBank/DDBJ whole genome shotgun (WGS) entry which is preliminary data.</text>
</comment>
<protein>
    <recommendedName>
        <fullName evidence="4">Non-specific serine/threonine protein kinase</fullName>
    </recommendedName>
</protein>
<dbReference type="PANTHER" id="PTHR16021:SF22">
    <property type="entry name" value="OXIDANT-INDUCED CELL-CYCLE ARREST PROTEIN 5"/>
    <property type="match status" value="1"/>
</dbReference>
<name>A0ABR2KLG0_9EUKA</name>
<evidence type="ECO:0000313" key="2">
    <source>
        <dbReference type="EMBL" id="KAK8891808.1"/>
    </source>
</evidence>
<evidence type="ECO:0000256" key="1">
    <source>
        <dbReference type="SAM" id="MobiDB-lite"/>
    </source>
</evidence>
<evidence type="ECO:0008006" key="4">
    <source>
        <dbReference type="Google" id="ProtNLM"/>
    </source>
</evidence>
<dbReference type="PANTHER" id="PTHR16021">
    <property type="entry name" value="MANSC DOMAIN CONTAINING PROTEIN 1"/>
    <property type="match status" value="1"/>
</dbReference>
<evidence type="ECO:0000313" key="3">
    <source>
        <dbReference type="Proteomes" id="UP001470230"/>
    </source>
</evidence>
<dbReference type="EMBL" id="JAPFFF010000004">
    <property type="protein sequence ID" value="KAK8891808.1"/>
    <property type="molecule type" value="Genomic_DNA"/>
</dbReference>
<feature type="region of interest" description="Disordered" evidence="1">
    <location>
        <begin position="490"/>
        <end position="533"/>
    </location>
</feature>
<accession>A0ABR2KLG0</accession>
<feature type="compositionally biased region" description="Low complexity" evidence="1">
    <location>
        <begin position="858"/>
        <end position="883"/>
    </location>
</feature>
<keyword evidence="3" id="KW-1185">Reference proteome</keyword>
<organism evidence="2 3">
    <name type="scientific">Tritrichomonas musculus</name>
    <dbReference type="NCBI Taxonomy" id="1915356"/>
    <lineage>
        <taxon>Eukaryota</taxon>
        <taxon>Metamonada</taxon>
        <taxon>Parabasalia</taxon>
        <taxon>Tritrichomonadida</taxon>
        <taxon>Tritrichomonadidae</taxon>
        <taxon>Tritrichomonas</taxon>
    </lineage>
</organism>
<gene>
    <name evidence="2" type="ORF">M9Y10_029028</name>
</gene>
<feature type="region of interest" description="Disordered" evidence="1">
    <location>
        <begin position="107"/>
        <end position="126"/>
    </location>
</feature>
<sequence>MDELISTLQKSILESRSESDVAHALYTFQKEIHPFSCSQIGRKQVKEVFKTVWETLISTMNRFASLISIRVATFSVASTFLIRMTPFFPFQIRESFSEIVGSEVSLNQNESSNPNSNHETQSSSSKLIENKNNHSNRFIDLYPISNKPNVSPGTTSLSNVSILLASSFSFITNFISLEFVDDFLVRSPIFHHFIDKDSLESERLPDIISNICDNVGVEWYRSLLLALLQVNSSKGHIWSRSTIKTILAVIRHFPHILMNDVLKFFLESSNISISQKNYKGKDIKEFHIDNSEIALIGFLMTNLEGEMGNIDLLPFAKIALNIIKSSDYSLDKENNGHMTTNKIQIDNAFQILSVNSKYFRLKVIQIDEDTIKIIIFKGRTKFEKKSKFRKKRKKKLYYLSDIEIDQILNNYDKKYQTSPYKEVSDSEDFGYNNGEYYSSDLIEQGMIQSQNIKVHSALSSAVSIQFSSSDSLSIISAAYKKSNSSISNINTNSSSNTNNSSQTKSVPQSESKDNIEEPPSADNDNQSENKLFHSNDPFIRDINLNEDNCNNSDNNDEDENEIVDEVRLNYKPLLTNSSFFLLPLPINPFLIPSEQRNEESFPIFSAKLNALASYFTDANMIIYDDDEDNQQNPNVDKTSLDQAISIFEMFMNEKYDIYVSAVLQSLQKCVNCILMNTKDPKFIGMLRKIIFAPITSWFHALDILRVISAIRPELIDYSFGQKSFASSGLKEIVELVMDFSMIEKYDKLIEPCFNTVVGMTTSNNYYKIIDILLNHVDLFNPISIRRHLDIVYELIKKYEKDDHDLSRIIQPHCYKFFELLNFYYNDLNTLSSLFHILSLYDSSELFYTTLQSRPLEQSSSQSQDQLKSQDQSQSQSQDQSSETESSETHESTTVINTTSHIPEKLVLFNQAVSLAKLIANAGVTYLLGMKKTEDIAYFYDQIEHNFTLQSIEITCKGITDYKKQFSCIHAAMCFIFSLPYFISNIEDTFIYDMARRLFRFFPREVSTFLLNVRMTTETTSSKVRTTRNNLIHNIVARMEAEKDTDVHSQWCKLLIRFRASTKFLSKTITRTINDVAYFLRYDLLRLTVDEISSFINFLYVFDKTSCRFILRTIASIDKEKRVQLFTIASNPIKDLFSQFFEGETMESLNSENELMEDELLISSALDQDTFEKIASRIEAKPKLLDFYKKNLNGWVLLILSKTIKKRFKKQIVRSSKIFSETSNDSSVSSDLNNSIELNESYEVLKADSSSKKQAKLGWRPTNPYFDNYKKSREEEISLRLQSGADDSIMLFLQLNHIKSNEMENLTFSPNALVNVIKYLAANEPDCDLLQKQIIQSLTINDSLTSKRRALLEAMKINPSHFLQDFQVQPRLKKAHLLFIGSFLNSRQKLQLTKDDCALLFPFMLRLFESAKNVKRVQYVLTLMSVLITVSPTIPIFFLKAIAEYIFNDLKMSLTNVDNSMKQKILNLPDQVGLVFTCLARQLLIKSNSLGNSLYDVKNTSSLDFDDTAKHNLFTFHVSTQNIFSPTFTNMFFLVYSLNGMGMSDTTTSFTDLNISSFSFEFENELKRIISSSDTFPSLPSIIFKKAAIIRILLFCKIPMLSSSIRSFIKHNYQDIFNWSKELKNPFIIDNIFNFSIDFFLDSTYANNQIFSSTSNYRNTICNYIREFILQNFFQQFIQSISFLHSSSSSFVLSCSSPGSPFLNTLLHFLLSICSNNNGNSDAISFAFSVSDMVPMQRTTLREFLTYMEILKIYLSKVQKPEDKKNIVLNSIKTWTKTLMIKGSNKENATKGVQNMDNEDFYGEESYDTYKYIVNYIYLMTQINVDNNEIIQAIYQNFEEKFEFFSFFMALSLYVKSLRNSFLKNEEENKTTFEDSDIGKLMLETFSNGRNVKKRDENIEALRMLIKGNYKEAYNLLMKC</sequence>
<feature type="region of interest" description="Disordered" evidence="1">
    <location>
        <begin position="858"/>
        <end position="895"/>
    </location>
</feature>
<feature type="compositionally biased region" description="Low complexity" evidence="1">
    <location>
        <begin position="490"/>
        <end position="501"/>
    </location>
</feature>
<dbReference type="InterPro" id="IPR052660">
    <property type="entry name" value="Erythrocyte_Invasion_ImmMod"/>
</dbReference>